<reference evidence="2" key="1">
    <citation type="submission" date="2021-02" db="EMBL/GenBank/DDBJ databases">
        <authorList>
            <person name="Nowell W R."/>
        </authorList>
    </citation>
    <scope>NUCLEOTIDE SEQUENCE</scope>
</reference>
<dbReference type="Proteomes" id="UP000663891">
    <property type="component" value="Unassembled WGS sequence"/>
</dbReference>
<evidence type="ECO:0000313" key="2">
    <source>
        <dbReference type="EMBL" id="CAF1036984.1"/>
    </source>
</evidence>
<feature type="transmembrane region" description="Helical" evidence="1">
    <location>
        <begin position="169"/>
        <end position="191"/>
    </location>
</feature>
<protein>
    <submittedName>
        <fullName evidence="2">Uncharacterized protein</fullName>
    </submittedName>
</protein>
<evidence type="ECO:0000313" key="3">
    <source>
        <dbReference type="EMBL" id="CAF3492406.1"/>
    </source>
</evidence>
<accession>A0A814JFQ5</accession>
<comment type="caution">
    <text evidence="2">The sequence shown here is derived from an EMBL/GenBank/DDBJ whole genome shotgun (WGS) entry which is preliminary data.</text>
</comment>
<dbReference type="AlphaFoldDB" id="A0A814JFQ5"/>
<keyword evidence="1" id="KW-0472">Membrane</keyword>
<organism evidence="2 4">
    <name type="scientific">Adineta steineri</name>
    <dbReference type="NCBI Taxonomy" id="433720"/>
    <lineage>
        <taxon>Eukaryota</taxon>
        <taxon>Metazoa</taxon>
        <taxon>Spiralia</taxon>
        <taxon>Gnathifera</taxon>
        <taxon>Rotifera</taxon>
        <taxon>Eurotatoria</taxon>
        <taxon>Bdelloidea</taxon>
        <taxon>Adinetida</taxon>
        <taxon>Adinetidae</taxon>
        <taxon>Adineta</taxon>
    </lineage>
</organism>
<proteinExistence type="predicted"/>
<keyword evidence="1" id="KW-1133">Transmembrane helix</keyword>
<feature type="transmembrane region" description="Helical" evidence="1">
    <location>
        <begin position="70"/>
        <end position="94"/>
    </location>
</feature>
<dbReference type="EMBL" id="CAJNON010000150">
    <property type="protein sequence ID" value="CAF1036984.1"/>
    <property type="molecule type" value="Genomic_DNA"/>
</dbReference>
<evidence type="ECO:0000256" key="1">
    <source>
        <dbReference type="SAM" id="Phobius"/>
    </source>
</evidence>
<evidence type="ECO:0000313" key="4">
    <source>
        <dbReference type="Proteomes" id="UP000663891"/>
    </source>
</evidence>
<gene>
    <name evidence="3" type="ORF">OKA104_LOCUS1007</name>
    <name evidence="2" type="ORF">VCS650_LOCUS16651</name>
</gene>
<sequence>MSTENIESELNFHEFKYYNDKEISIQIEQKYSKVFDFNLIFSGLCSIILPIYNVFIIYQNFFITDNSSHIYIQGVTYFEFIAINTILLFGIIRAANCCSISTGHRLFYFNQLLSSLHFNLFSLVRYLSINGIVSLFSTAHRRGERQSEYLIKLHHQEKNNTITFKLLKILSIAGYMFLCIILLLFITFSVLSKLTSVTFIGDLDINLWSYTQISLFIGIVNNLASLSHDDEVTLNFMWKIINEEWNAEKGEWKREKLCSFRMCRIYEMMYGINRWKTILWITTMTGRELHDVVRRP</sequence>
<name>A0A814JFQ5_9BILA</name>
<dbReference type="OrthoDB" id="10094705at2759"/>
<dbReference type="EMBL" id="CAJOAY010000023">
    <property type="protein sequence ID" value="CAF3492406.1"/>
    <property type="molecule type" value="Genomic_DNA"/>
</dbReference>
<dbReference type="Proteomes" id="UP000663881">
    <property type="component" value="Unassembled WGS sequence"/>
</dbReference>
<keyword evidence="1" id="KW-0812">Transmembrane</keyword>
<feature type="transmembrane region" description="Helical" evidence="1">
    <location>
        <begin position="37"/>
        <end position="58"/>
    </location>
</feature>